<name>A0ABX9Y4T2_MICCH</name>
<dbReference type="Gene3D" id="3.40.50.12780">
    <property type="entry name" value="N-terminal domain of ligase-like"/>
    <property type="match status" value="1"/>
</dbReference>
<dbReference type="PROSITE" id="PS00455">
    <property type="entry name" value="AMP_BINDING"/>
    <property type="match status" value="1"/>
</dbReference>
<dbReference type="InterPro" id="IPR042099">
    <property type="entry name" value="ANL_N_sf"/>
</dbReference>
<dbReference type="InterPro" id="IPR025110">
    <property type="entry name" value="AMP-bd_C"/>
</dbReference>
<evidence type="ECO:0000259" key="4">
    <source>
        <dbReference type="Pfam" id="PF13193"/>
    </source>
</evidence>
<dbReference type="NCBIfam" id="NF005801">
    <property type="entry name" value="PRK07656.1"/>
    <property type="match status" value="1"/>
</dbReference>
<dbReference type="EMBL" id="QGTA01000176">
    <property type="protein sequence ID" value="RQW93087.1"/>
    <property type="molecule type" value="Genomic_DNA"/>
</dbReference>
<dbReference type="PANTHER" id="PTHR43201:SF5">
    <property type="entry name" value="MEDIUM-CHAIN ACYL-COA LIGASE ACSF2, MITOCHONDRIAL"/>
    <property type="match status" value="1"/>
</dbReference>
<feature type="domain" description="AMP-dependent synthetase/ligase" evidence="3">
    <location>
        <begin position="15"/>
        <end position="401"/>
    </location>
</feature>
<dbReference type="InterPro" id="IPR020845">
    <property type="entry name" value="AMP-binding_CS"/>
</dbReference>
<dbReference type="GO" id="GO:0016874">
    <property type="term" value="F:ligase activity"/>
    <property type="evidence" value="ECO:0007669"/>
    <property type="project" value="UniProtKB-KW"/>
</dbReference>
<comment type="caution">
    <text evidence="5">The sequence shown here is derived from an EMBL/GenBank/DDBJ whole genome shotgun (WGS) entry which is preliminary data.</text>
</comment>
<comment type="similarity">
    <text evidence="1">Belongs to the ATP-dependent AMP-binding enzyme family.</text>
</comment>
<dbReference type="Pfam" id="PF00501">
    <property type="entry name" value="AMP-binding"/>
    <property type="match status" value="1"/>
</dbReference>
<dbReference type="Proteomes" id="UP000274694">
    <property type="component" value="Unassembled WGS sequence"/>
</dbReference>
<reference evidence="5 6" key="1">
    <citation type="submission" date="2018-05" db="EMBL/GenBank/DDBJ databases">
        <title>Micromonospora from Atacama Desert.</title>
        <authorList>
            <person name="Carro L."/>
            <person name="Goodfellow M."/>
            <person name="Klenk H.-P."/>
        </authorList>
    </citation>
    <scope>NUCLEOTIDE SEQUENCE [LARGE SCALE GENOMIC DNA]</scope>
    <source>
        <strain evidence="5 6">LB41</strain>
    </source>
</reference>
<sequence>MCVSDVLTTIPALLRQAAQDAAELEALVDGDVRMTFAELDAAVNRFARAAVAHGLEPGDRVVVWAPNSADWVVSALGVLAAGGVLCPVNTRFRGAEARSVIAKVRATMVVLDDAFLDSHYLAALRGDGSSPAVGRPVPLLPSVRTVVDLSATGREQTDHGVWSLAGFTALADQVDPGVVDERIAALAPEDVSDILFTSGTTGYPKGAMVSHASNLRVDREWARLVGLRRGDRYLMVNPFFHSFGWRAGILACLLTRATIIPVAVFAVETVLRLIEQERVTVFPGAPTVYTSLLEHPDLGRYDLSSVRLAVTGATIVPVPLLRRMREELGFRDVITAYGLTETCGTATVCPPDAGLERISTSCGRAIPGTELRIAGLDGQPLPAGESGEILVRGYNVMAGYFEDPDATAQAIDEDGWLHTGDVGWVDEDGYLRITDRIKDVYMVGGFNVYPAEVERVLSEHPAVFDVAVVGVPDARMGEVGSAFVQTVPAWTGDESALADELEAWCRERLANFKRPRSFTVVAALPRTASGKIQKFKLTG</sequence>
<evidence type="ECO:0000313" key="6">
    <source>
        <dbReference type="Proteomes" id="UP000274694"/>
    </source>
</evidence>
<keyword evidence="6" id="KW-1185">Reference proteome</keyword>
<evidence type="ECO:0000259" key="3">
    <source>
        <dbReference type="Pfam" id="PF00501"/>
    </source>
</evidence>
<evidence type="ECO:0000256" key="1">
    <source>
        <dbReference type="ARBA" id="ARBA00006432"/>
    </source>
</evidence>
<dbReference type="SUPFAM" id="SSF56801">
    <property type="entry name" value="Acetyl-CoA synthetase-like"/>
    <property type="match status" value="1"/>
</dbReference>
<dbReference type="Gene3D" id="3.30.300.30">
    <property type="match status" value="1"/>
</dbReference>
<dbReference type="Pfam" id="PF13193">
    <property type="entry name" value="AMP-binding_C"/>
    <property type="match status" value="1"/>
</dbReference>
<dbReference type="InterPro" id="IPR045851">
    <property type="entry name" value="AMP-bd_C_sf"/>
</dbReference>
<keyword evidence="2 5" id="KW-0436">Ligase</keyword>
<dbReference type="InterPro" id="IPR000873">
    <property type="entry name" value="AMP-dep_synth/lig_dom"/>
</dbReference>
<feature type="domain" description="AMP-binding enzyme C-terminal" evidence="4">
    <location>
        <begin position="452"/>
        <end position="531"/>
    </location>
</feature>
<evidence type="ECO:0000313" key="5">
    <source>
        <dbReference type="EMBL" id="RQW93087.1"/>
    </source>
</evidence>
<gene>
    <name evidence="5" type="ORF">DLJ60_12890</name>
</gene>
<organism evidence="5 6">
    <name type="scientific">Micromonospora chalcea</name>
    <dbReference type="NCBI Taxonomy" id="1874"/>
    <lineage>
        <taxon>Bacteria</taxon>
        <taxon>Bacillati</taxon>
        <taxon>Actinomycetota</taxon>
        <taxon>Actinomycetes</taxon>
        <taxon>Micromonosporales</taxon>
        <taxon>Micromonosporaceae</taxon>
        <taxon>Micromonospora</taxon>
    </lineage>
</organism>
<proteinExistence type="inferred from homology"/>
<dbReference type="PANTHER" id="PTHR43201">
    <property type="entry name" value="ACYL-COA SYNTHETASE"/>
    <property type="match status" value="1"/>
</dbReference>
<evidence type="ECO:0000256" key="2">
    <source>
        <dbReference type="ARBA" id="ARBA00022598"/>
    </source>
</evidence>
<protein>
    <submittedName>
        <fullName evidence="5">Fatty acid--CoA ligase</fullName>
    </submittedName>
</protein>
<accession>A0ABX9Y4T2</accession>